<keyword evidence="4" id="KW-1185">Reference proteome</keyword>
<dbReference type="EMBL" id="JAVREV010000013">
    <property type="protein sequence ID" value="MDT0445434.1"/>
    <property type="molecule type" value="Genomic_DNA"/>
</dbReference>
<feature type="domain" description="Peptidase C14 caspase" evidence="2">
    <location>
        <begin position="5"/>
        <end position="249"/>
    </location>
</feature>
<dbReference type="SUPFAM" id="SSF52129">
    <property type="entry name" value="Caspase-like"/>
    <property type="match status" value="1"/>
</dbReference>
<evidence type="ECO:0000313" key="4">
    <source>
        <dbReference type="Proteomes" id="UP001183615"/>
    </source>
</evidence>
<sequence length="645" mass="68390">MSTVYALLVGIDDYSAHGEQSLRGCLNDVAAVEGWLRRRTGDRLRLRVLRDGEATVAAVTDGITRHLGRCRTGDSALFWFSGHGTRFPVELPEDVRKEATGWYQALACADRPLVDRQLGALLNEVAAAGGHTVAVLDCCYAGGGTRGGRLAARFLPPPPGWAVRRDAPADGPHPAPGQPRHVLLAASRLDQLAREDLVGGRTHGLFTHALLGVLGSDAHRTATCREVLAAAHARVQIATDAQHPVLYPHHPGGPADRPFLGAAAAGPPAPHLLRFGREGWEVDCGGVHGLRPGARPGSPAGTEFTVTGRSPAEVPRTVRAASVRQDRTLVRATGWVPDPERTYPVTLSALELPPAAVTVEAEGPGPAGLLDDALRTAGPDGGPSPLLRRATPADPAAGLLLIRLRAAAGRVGILRRDGSAFVAPLPLGGPADARRVAACLVHLARWHQIRDLENPAAVLGSPVRVEVLPPDGGEESLYPGDGSRELVCAYTRTATGWRAPRLSVQLHNRSHRTLWCALFNLTDSYRSHSVLFPGDFIGPGRTGYALDGDPVQLSLPPGRAPRPGAAVRDWLKLVTAEGELNTVPFHLDALDPDAETHRAAAGTGADGLLRLTSPDRDDRDLGPAPDRRGPGEWTTYTLSLRTVVP</sequence>
<proteinExistence type="predicted"/>
<dbReference type="InterPro" id="IPR050452">
    <property type="entry name" value="Metacaspase"/>
</dbReference>
<reference evidence="4" key="1">
    <citation type="submission" date="2023-07" db="EMBL/GenBank/DDBJ databases">
        <title>30 novel species of actinomycetes from the DSMZ collection.</title>
        <authorList>
            <person name="Nouioui I."/>
        </authorList>
    </citation>
    <scope>NUCLEOTIDE SEQUENCE [LARGE SCALE GENOMIC DNA]</scope>
    <source>
        <strain evidence="4">DSM 41886</strain>
    </source>
</reference>
<dbReference type="Proteomes" id="UP001183615">
    <property type="component" value="Unassembled WGS sequence"/>
</dbReference>
<protein>
    <submittedName>
        <fullName evidence="3">Caspase family protein</fullName>
    </submittedName>
</protein>
<accession>A0ABU2S8X1</accession>
<evidence type="ECO:0000313" key="3">
    <source>
        <dbReference type="EMBL" id="MDT0445434.1"/>
    </source>
</evidence>
<evidence type="ECO:0000259" key="2">
    <source>
        <dbReference type="Pfam" id="PF00656"/>
    </source>
</evidence>
<gene>
    <name evidence="3" type="ORF">RM779_22950</name>
</gene>
<feature type="region of interest" description="Disordered" evidence="1">
    <location>
        <begin position="291"/>
        <end position="313"/>
    </location>
</feature>
<evidence type="ECO:0000256" key="1">
    <source>
        <dbReference type="SAM" id="MobiDB-lite"/>
    </source>
</evidence>
<dbReference type="Gene3D" id="3.40.50.1460">
    <property type="match status" value="1"/>
</dbReference>
<dbReference type="InterPro" id="IPR029030">
    <property type="entry name" value="Caspase-like_dom_sf"/>
</dbReference>
<feature type="compositionally biased region" description="Basic and acidic residues" evidence="1">
    <location>
        <begin position="613"/>
        <end position="630"/>
    </location>
</feature>
<dbReference type="InterPro" id="IPR011600">
    <property type="entry name" value="Pept_C14_caspase"/>
</dbReference>
<dbReference type="Pfam" id="PF00656">
    <property type="entry name" value="Peptidase_C14"/>
    <property type="match status" value="1"/>
</dbReference>
<dbReference type="PANTHER" id="PTHR48104:SF30">
    <property type="entry name" value="METACASPASE-1"/>
    <property type="match status" value="1"/>
</dbReference>
<comment type="caution">
    <text evidence="3">The sequence shown here is derived from an EMBL/GenBank/DDBJ whole genome shotgun (WGS) entry which is preliminary data.</text>
</comment>
<dbReference type="RefSeq" id="WP_311619638.1">
    <property type="nucleotide sequence ID" value="NZ_JAVREV010000013.1"/>
</dbReference>
<organism evidence="3 4">
    <name type="scientific">Streptomyces johnsoniae</name>
    <dbReference type="NCBI Taxonomy" id="3075532"/>
    <lineage>
        <taxon>Bacteria</taxon>
        <taxon>Bacillati</taxon>
        <taxon>Actinomycetota</taxon>
        <taxon>Actinomycetes</taxon>
        <taxon>Kitasatosporales</taxon>
        <taxon>Streptomycetaceae</taxon>
        <taxon>Streptomyces</taxon>
    </lineage>
</organism>
<dbReference type="PANTHER" id="PTHR48104">
    <property type="entry name" value="METACASPASE-4"/>
    <property type="match status" value="1"/>
</dbReference>
<feature type="region of interest" description="Disordered" evidence="1">
    <location>
        <begin position="600"/>
        <end position="633"/>
    </location>
</feature>
<name>A0ABU2S8X1_9ACTN</name>